<reference evidence="1" key="2">
    <citation type="submission" date="2012-12" db="EMBL/GenBank/DDBJ databases">
        <authorList>
            <consortium name="WormBase Consortium"/>
            <person name="Ghedin E."/>
            <person name="Paulini M."/>
        </authorList>
    </citation>
    <scope>NUCLEOTIDE SEQUENCE</scope>
    <source>
        <strain evidence="1">FR3</strain>
    </source>
</reference>
<dbReference type="AlphaFoldDB" id="A0A1I9G1C6"/>
<accession>A0A1I9G1C6</accession>
<sequence>MIKRNVEVELVLSAGGGVYSEWSRGSVLRFSFLPNDPANIAAPVLESYKDQIGIESIDSAQ</sequence>
<name>A0A1I9G1C6_BRUMA</name>
<evidence type="ECO:0000313" key="1">
    <source>
        <dbReference type="EMBL" id="CDP94257.1"/>
    </source>
</evidence>
<gene>
    <name evidence="1" type="primary">Bm389</name>
    <name evidence="1" type="ORF">BM_Bm389</name>
</gene>
<reference evidence="1" key="1">
    <citation type="journal article" date="2007" name="Science">
        <title>Draft genome of the filarial nematode parasite Brugia malayi.</title>
        <authorList>
            <person name="Ghedin E."/>
            <person name="Wang S."/>
            <person name="Spiro D."/>
            <person name="Caler E."/>
            <person name="Zhao Q."/>
            <person name="Crabtree J."/>
            <person name="Allen J.E."/>
            <person name="Delcher A.L."/>
            <person name="Guiliano D.B."/>
            <person name="Miranda-Saavedra D."/>
            <person name="Angiuoli S.V."/>
            <person name="Creasy T."/>
            <person name="Amedeo P."/>
            <person name="Haas B."/>
            <person name="El-Sayed N.M."/>
            <person name="Wortman J.R."/>
            <person name="Feldblyum T."/>
            <person name="Tallon L."/>
            <person name="Schatz M."/>
            <person name="Shumway M."/>
            <person name="Koo H."/>
            <person name="Salzberg S.L."/>
            <person name="Schobel S."/>
            <person name="Pertea M."/>
            <person name="Pop M."/>
            <person name="White O."/>
            <person name="Barton G.J."/>
            <person name="Carlow C.K."/>
            <person name="Crawford M.J."/>
            <person name="Daub J."/>
            <person name="Dimmic M.W."/>
            <person name="Estes C.F."/>
            <person name="Foster J.M."/>
            <person name="Ganatra M."/>
            <person name="Gregory W.F."/>
            <person name="Johnson N.M."/>
            <person name="Jin J."/>
            <person name="Komuniecki R."/>
            <person name="Korf I."/>
            <person name="Kumar S."/>
            <person name="Laney S."/>
            <person name="Li B.W."/>
            <person name="Li W."/>
            <person name="Lindblom T.H."/>
            <person name="Lustigman S."/>
            <person name="Ma D."/>
            <person name="Maina C.V."/>
            <person name="Martin D.M."/>
            <person name="McCarter J.P."/>
            <person name="McReynolds L."/>
            <person name="Mitreva M."/>
            <person name="Nutman T.B."/>
            <person name="Parkinson J."/>
            <person name="Peregrin-Alvarez J.M."/>
            <person name="Poole C."/>
            <person name="Ren Q."/>
            <person name="Saunders L."/>
            <person name="Sluder A.E."/>
            <person name="Smith K."/>
            <person name="Stanke M."/>
            <person name="Unnasch T.R."/>
            <person name="Ware J."/>
            <person name="Wei A.D."/>
            <person name="Weil G."/>
            <person name="Williams D.J."/>
            <person name="Zhang Y."/>
            <person name="Williams S.A."/>
            <person name="Fraser-Liggett C."/>
            <person name="Slatko B."/>
            <person name="Blaxter M.L."/>
            <person name="Scott A.L."/>
        </authorList>
    </citation>
    <scope>NUCLEOTIDE SEQUENCE</scope>
    <source>
        <strain evidence="1">FR3</strain>
    </source>
</reference>
<protein>
    <submittedName>
        <fullName evidence="1">Bm389, isoform b</fullName>
    </submittedName>
</protein>
<organism evidence="1">
    <name type="scientific">Brugia malayi</name>
    <name type="common">Filarial nematode worm</name>
    <dbReference type="NCBI Taxonomy" id="6279"/>
    <lineage>
        <taxon>Eukaryota</taxon>
        <taxon>Metazoa</taxon>
        <taxon>Ecdysozoa</taxon>
        <taxon>Nematoda</taxon>
        <taxon>Chromadorea</taxon>
        <taxon>Rhabditida</taxon>
        <taxon>Spirurina</taxon>
        <taxon>Spiruromorpha</taxon>
        <taxon>Filarioidea</taxon>
        <taxon>Onchocercidae</taxon>
        <taxon>Brugia</taxon>
    </lineage>
</organism>
<dbReference type="EMBL" id="LN856924">
    <property type="protein sequence ID" value="CDP94257.1"/>
    <property type="molecule type" value="Genomic_DNA"/>
</dbReference>
<proteinExistence type="predicted"/>